<dbReference type="Gene3D" id="2.60.40.420">
    <property type="entry name" value="Cupredoxins - blue copper proteins"/>
    <property type="match status" value="1"/>
</dbReference>
<dbReference type="InterPro" id="IPR008972">
    <property type="entry name" value="Cupredoxin"/>
</dbReference>
<dbReference type="AlphaFoldDB" id="A0A6J6XBQ1"/>
<name>A0A6J6XBQ1_9ZZZZ</name>
<keyword evidence="1" id="KW-1133">Transmembrane helix</keyword>
<evidence type="ECO:0000313" key="2">
    <source>
        <dbReference type="EMBL" id="CAB4792954.1"/>
    </source>
</evidence>
<evidence type="ECO:0000256" key="1">
    <source>
        <dbReference type="SAM" id="Phobius"/>
    </source>
</evidence>
<keyword evidence="1" id="KW-0472">Membrane</keyword>
<feature type="transmembrane region" description="Helical" evidence="1">
    <location>
        <begin position="20"/>
        <end position="42"/>
    </location>
</feature>
<dbReference type="EMBL" id="CAFAAI010000076">
    <property type="protein sequence ID" value="CAB4792954.1"/>
    <property type="molecule type" value="Genomic_DNA"/>
</dbReference>
<proteinExistence type="predicted"/>
<accession>A0A6J6XBQ1</accession>
<keyword evidence="1" id="KW-0812">Transmembrane</keyword>
<protein>
    <submittedName>
        <fullName evidence="2">Unannotated protein</fullName>
    </submittedName>
</protein>
<dbReference type="SUPFAM" id="SSF49503">
    <property type="entry name" value="Cupredoxins"/>
    <property type="match status" value="1"/>
</dbReference>
<reference evidence="2" key="1">
    <citation type="submission" date="2020-05" db="EMBL/GenBank/DDBJ databases">
        <authorList>
            <person name="Chiriac C."/>
            <person name="Salcher M."/>
            <person name="Ghai R."/>
            <person name="Kavagutti S V."/>
        </authorList>
    </citation>
    <scope>NUCLEOTIDE SEQUENCE</scope>
</reference>
<sequence>MAANSRREERYLKQQRRKRLRIMIATGVVALIAVVLVAMFAFGGSDTAKRAAFDGSVVKLTLSEFAVTGNLTVPTGAVRLDASNIGGVVHNVGVRGVKISRDIQPGEKDFILDVGVLAPGIYELYCDIINPVDKTSHVSQGMVANLVVTPADATATS</sequence>
<organism evidence="2">
    <name type="scientific">freshwater metagenome</name>
    <dbReference type="NCBI Taxonomy" id="449393"/>
    <lineage>
        <taxon>unclassified sequences</taxon>
        <taxon>metagenomes</taxon>
        <taxon>ecological metagenomes</taxon>
    </lineage>
</organism>
<gene>
    <name evidence="2" type="ORF">UFOPK2992_00568</name>
</gene>